<evidence type="ECO:0000313" key="13">
    <source>
        <dbReference type="Proteomes" id="UP000004508"/>
    </source>
</evidence>
<dbReference type="PANTHER" id="PTHR43226">
    <property type="entry name" value="XAA-PRO AMINOPEPTIDASE 3"/>
    <property type="match status" value="1"/>
</dbReference>
<evidence type="ECO:0000256" key="4">
    <source>
        <dbReference type="ARBA" id="ARBA00012574"/>
    </source>
</evidence>
<evidence type="ECO:0000256" key="7">
    <source>
        <dbReference type="ARBA" id="ARBA00023211"/>
    </source>
</evidence>
<evidence type="ECO:0000256" key="5">
    <source>
        <dbReference type="ARBA" id="ARBA00022723"/>
    </source>
</evidence>
<dbReference type="AlphaFoldDB" id="D6TNJ6"/>
<dbReference type="EC" id="3.4.11.9" evidence="4"/>
<evidence type="ECO:0000256" key="9">
    <source>
        <dbReference type="ARBA" id="ARBA00075356"/>
    </source>
</evidence>
<evidence type="ECO:0000256" key="8">
    <source>
        <dbReference type="ARBA" id="ARBA00069363"/>
    </source>
</evidence>
<dbReference type="Pfam" id="PF05195">
    <property type="entry name" value="AMP_N"/>
    <property type="match status" value="1"/>
</dbReference>
<feature type="domain" description="Aminopeptidase P N-terminal" evidence="11">
    <location>
        <begin position="1"/>
        <end position="133"/>
    </location>
</feature>
<reference evidence="12 13" key="1">
    <citation type="journal article" date="2011" name="Stand. Genomic Sci.">
        <title>Non-contiguous finished genome sequence and contextual data of the filamentous soil bacterium Ktedonobacter racemifer type strain (SOSP1-21).</title>
        <authorList>
            <person name="Chang Y.J."/>
            <person name="Land M."/>
            <person name="Hauser L."/>
            <person name="Chertkov O."/>
            <person name="Del Rio T.G."/>
            <person name="Nolan M."/>
            <person name="Copeland A."/>
            <person name="Tice H."/>
            <person name="Cheng J.F."/>
            <person name="Lucas S."/>
            <person name="Han C."/>
            <person name="Goodwin L."/>
            <person name="Pitluck S."/>
            <person name="Ivanova N."/>
            <person name="Ovchinikova G."/>
            <person name="Pati A."/>
            <person name="Chen A."/>
            <person name="Palaniappan K."/>
            <person name="Mavromatis K."/>
            <person name="Liolios K."/>
            <person name="Brettin T."/>
            <person name="Fiebig A."/>
            <person name="Rohde M."/>
            <person name="Abt B."/>
            <person name="Goker M."/>
            <person name="Detter J.C."/>
            <person name="Woyke T."/>
            <person name="Bristow J."/>
            <person name="Eisen J.A."/>
            <person name="Markowitz V."/>
            <person name="Hugenholtz P."/>
            <person name="Kyrpides N.C."/>
            <person name="Klenk H.P."/>
            <person name="Lapidus A."/>
        </authorList>
    </citation>
    <scope>NUCLEOTIDE SEQUENCE [LARGE SCALE GENOMIC DNA]</scope>
    <source>
        <strain evidence="13">DSM 44963</strain>
    </source>
</reference>
<evidence type="ECO:0000256" key="2">
    <source>
        <dbReference type="ARBA" id="ARBA00001936"/>
    </source>
</evidence>
<dbReference type="GO" id="GO:0005829">
    <property type="term" value="C:cytosol"/>
    <property type="evidence" value="ECO:0007669"/>
    <property type="project" value="TreeGrafter"/>
</dbReference>
<dbReference type="Pfam" id="PF00557">
    <property type="entry name" value="Peptidase_M24"/>
    <property type="match status" value="1"/>
</dbReference>
<dbReference type="SMART" id="SM01011">
    <property type="entry name" value="AMP_N"/>
    <property type="match status" value="1"/>
</dbReference>
<accession>D6TNJ6</accession>
<keyword evidence="5" id="KW-0479">Metal-binding</keyword>
<dbReference type="Gene3D" id="3.40.350.10">
    <property type="entry name" value="Creatinase/prolidase N-terminal domain"/>
    <property type="match status" value="1"/>
</dbReference>
<dbReference type="OrthoDB" id="9806388at2"/>
<dbReference type="GO" id="GO:0006508">
    <property type="term" value="P:proteolysis"/>
    <property type="evidence" value="ECO:0007669"/>
    <property type="project" value="TreeGrafter"/>
</dbReference>
<dbReference type="GO" id="GO:0030145">
    <property type="term" value="F:manganese ion binding"/>
    <property type="evidence" value="ECO:0007669"/>
    <property type="project" value="InterPro"/>
</dbReference>
<dbReference type="SUPFAM" id="SSF53092">
    <property type="entry name" value="Creatinase/prolidase N-terminal domain"/>
    <property type="match status" value="1"/>
</dbReference>
<dbReference type="PANTHER" id="PTHR43226:SF4">
    <property type="entry name" value="XAA-PRO AMINOPEPTIDASE 3"/>
    <property type="match status" value="1"/>
</dbReference>
<evidence type="ECO:0000256" key="6">
    <source>
        <dbReference type="ARBA" id="ARBA00022801"/>
    </source>
</evidence>
<keyword evidence="7" id="KW-0464">Manganese</keyword>
<comment type="catalytic activity">
    <reaction evidence="1">
        <text>Release of any N-terminal amino acid, including proline, that is linked to proline, even from a dipeptide or tripeptide.</text>
        <dbReference type="EC" id="3.4.11.9"/>
    </reaction>
</comment>
<dbReference type="InterPro" id="IPR000994">
    <property type="entry name" value="Pept_M24"/>
</dbReference>
<dbReference type="CDD" id="cd01087">
    <property type="entry name" value="Prolidase"/>
    <property type="match status" value="1"/>
</dbReference>
<gene>
    <name evidence="12" type="ORF">Krac_8658</name>
</gene>
<evidence type="ECO:0000256" key="10">
    <source>
        <dbReference type="ARBA" id="ARBA00081411"/>
    </source>
</evidence>
<dbReference type="eggNOG" id="COG0006">
    <property type="taxonomic scope" value="Bacteria"/>
</dbReference>
<dbReference type="RefSeq" id="WP_007912376.1">
    <property type="nucleotide sequence ID" value="NZ_ADVG01000002.1"/>
</dbReference>
<proteinExistence type="inferred from homology"/>
<keyword evidence="6" id="KW-0378">Hydrolase</keyword>
<dbReference type="InParanoid" id="D6TNJ6"/>
<protein>
    <recommendedName>
        <fullName evidence="8">Xaa-Pro aminopeptidase</fullName>
        <ecNumber evidence="4">3.4.11.9</ecNumber>
    </recommendedName>
    <alternativeName>
        <fullName evidence="9">Aminopeptidase P II</fullName>
    </alternativeName>
    <alternativeName>
        <fullName evidence="10">X-Pro aminopeptidase</fullName>
    </alternativeName>
</protein>
<dbReference type="Gene3D" id="3.90.230.10">
    <property type="entry name" value="Creatinase/methionine aminopeptidase superfamily"/>
    <property type="match status" value="1"/>
</dbReference>
<dbReference type="FunCoup" id="D6TNJ6">
    <property type="interactions" value="629"/>
</dbReference>
<dbReference type="InterPro" id="IPR007865">
    <property type="entry name" value="Aminopep_P_N"/>
</dbReference>
<comment type="cofactor">
    <cofactor evidence="2">
        <name>Mn(2+)</name>
        <dbReference type="ChEBI" id="CHEBI:29035"/>
    </cofactor>
</comment>
<dbReference type="STRING" id="485913.Krac_8658"/>
<name>D6TNJ6_KTERA</name>
<dbReference type="SUPFAM" id="SSF55920">
    <property type="entry name" value="Creatinase/aminopeptidase"/>
    <property type="match status" value="1"/>
</dbReference>
<comment type="caution">
    <text evidence="12">The sequence shown here is derived from an EMBL/GenBank/DDBJ whole genome shotgun (WGS) entry which is preliminary data.</text>
</comment>
<dbReference type="InterPro" id="IPR036005">
    <property type="entry name" value="Creatinase/aminopeptidase-like"/>
</dbReference>
<keyword evidence="13" id="KW-1185">Reference proteome</keyword>
<sequence>MSYASRRQAFMDKMQGGVAIFHSAPEFLRSGGHNIEISYRQDSDFYYLTGFTEPETICVLVPEHPEHHFILFVRPRDPQMEVWTGKRAGVEGAQETYGADAAYTLDQLAEKLPEYLKGCQTLYYNSGTEHAFDEQMIAFINRFRRAMSGGPRQVVDPGSILNEMRVVKDAEELEVMRKAAQVSGAAYRDVLKALKPGMYEYEIQAVLDYGYLKQGAARHGYSPIVGSGPNATILHYDQNNRHMQDGELLLIDSAAEYQYYSADITRTYPINGRFTPEQRAIYEIVLEAEEACIAATKPGADLADIHNTAIEILTSGLVALGILKGDVQQNIEEKTYRQFYMHGTCHWLGLDVHDRGPYRVTEKGRQAELAPGMVFTIEPGIYIAEDAENVDPRYRGIGVRIEDNVVVTQDGCEVTTGSAPKSIEEIEVLMGGR</sequence>
<dbReference type="Proteomes" id="UP000004508">
    <property type="component" value="Unassembled WGS sequence"/>
</dbReference>
<evidence type="ECO:0000256" key="1">
    <source>
        <dbReference type="ARBA" id="ARBA00001424"/>
    </source>
</evidence>
<evidence type="ECO:0000313" key="12">
    <source>
        <dbReference type="EMBL" id="EFH87327.1"/>
    </source>
</evidence>
<organism evidence="12 13">
    <name type="scientific">Ktedonobacter racemifer DSM 44963</name>
    <dbReference type="NCBI Taxonomy" id="485913"/>
    <lineage>
        <taxon>Bacteria</taxon>
        <taxon>Bacillati</taxon>
        <taxon>Chloroflexota</taxon>
        <taxon>Ktedonobacteria</taxon>
        <taxon>Ktedonobacterales</taxon>
        <taxon>Ktedonobacteraceae</taxon>
        <taxon>Ktedonobacter</taxon>
    </lineage>
</organism>
<dbReference type="FunFam" id="3.90.230.10:FF:000002">
    <property type="entry name" value="Xaa-Pro aminopeptidase 3"/>
    <property type="match status" value="1"/>
</dbReference>
<dbReference type="InterPro" id="IPR052433">
    <property type="entry name" value="X-Pro_dipept-like"/>
</dbReference>
<dbReference type="EMBL" id="ADVG01000002">
    <property type="protein sequence ID" value="EFH87327.1"/>
    <property type="molecule type" value="Genomic_DNA"/>
</dbReference>
<evidence type="ECO:0000256" key="3">
    <source>
        <dbReference type="ARBA" id="ARBA00008766"/>
    </source>
</evidence>
<comment type="similarity">
    <text evidence="3">Belongs to the peptidase M24B family.</text>
</comment>
<evidence type="ECO:0000259" key="11">
    <source>
        <dbReference type="SMART" id="SM01011"/>
    </source>
</evidence>
<dbReference type="GO" id="GO:0070006">
    <property type="term" value="F:metalloaminopeptidase activity"/>
    <property type="evidence" value="ECO:0007669"/>
    <property type="project" value="InterPro"/>
</dbReference>
<dbReference type="InterPro" id="IPR029149">
    <property type="entry name" value="Creatin/AminoP/Spt16_N"/>
</dbReference>